<dbReference type="AlphaFoldDB" id="A0A9N7UBW3"/>
<sequence length="126" mass="13828">MSAANRPVHAPASDGEKQHKPRKWIPPSLKDLWSSTDRYLCQLVSEPQVHRCASAECDELSVGICLGMVVPQRAALCSVEMRSLDGRQQRHHLRADGPQGQRGSMWDCVQGTTRQLAVLGARAGLS</sequence>
<dbReference type="EMBL" id="CADEAL010001029">
    <property type="protein sequence ID" value="CAB1428196.1"/>
    <property type="molecule type" value="Genomic_DNA"/>
</dbReference>
<dbReference type="Proteomes" id="UP001153269">
    <property type="component" value="Unassembled WGS sequence"/>
</dbReference>
<protein>
    <submittedName>
        <fullName evidence="2">Uncharacterized protein</fullName>
    </submittedName>
</protein>
<proteinExistence type="predicted"/>
<keyword evidence="3" id="KW-1185">Reference proteome</keyword>
<comment type="caution">
    <text evidence="2">The sequence shown here is derived from an EMBL/GenBank/DDBJ whole genome shotgun (WGS) entry which is preliminary data.</text>
</comment>
<evidence type="ECO:0000313" key="2">
    <source>
        <dbReference type="EMBL" id="CAB1428196.1"/>
    </source>
</evidence>
<gene>
    <name evidence="2" type="ORF">PLEPLA_LOCUS16161</name>
</gene>
<reference evidence="2" key="1">
    <citation type="submission" date="2020-03" db="EMBL/GenBank/DDBJ databases">
        <authorList>
            <person name="Weist P."/>
        </authorList>
    </citation>
    <scope>NUCLEOTIDE SEQUENCE</scope>
</reference>
<name>A0A9N7UBW3_PLEPL</name>
<evidence type="ECO:0000256" key="1">
    <source>
        <dbReference type="SAM" id="MobiDB-lite"/>
    </source>
</evidence>
<accession>A0A9N7UBW3</accession>
<evidence type="ECO:0000313" key="3">
    <source>
        <dbReference type="Proteomes" id="UP001153269"/>
    </source>
</evidence>
<feature type="region of interest" description="Disordered" evidence="1">
    <location>
        <begin position="1"/>
        <end position="26"/>
    </location>
</feature>
<organism evidence="2 3">
    <name type="scientific">Pleuronectes platessa</name>
    <name type="common">European plaice</name>
    <dbReference type="NCBI Taxonomy" id="8262"/>
    <lineage>
        <taxon>Eukaryota</taxon>
        <taxon>Metazoa</taxon>
        <taxon>Chordata</taxon>
        <taxon>Craniata</taxon>
        <taxon>Vertebrata</taxon>
        <taxon>Euteleostomi</taxon>
        <taxon>Actinopterygii</taxon>
        <taxon>Neopterygii</taxon>
        <taxon>Teleostei</taxon>
        <taxon>Neoteleostei</taxon>
        <taxon>Acanthomorphata</taxon>
        <taxon>Carangaria</taxon>
        <taxon>Pleuronectiformes</taxon>
        <taxon>Pleuronectoidei</taxon>
        <taxon>Pleuronectidae</taxon>
        <taxon>Pleuronectes</taxon>
    </lineage>
</organism>